<sequence length="219" mass="24401">MKVEWDESTQTITGTKNELLIRMTVNSTEATVNGKAVKISVVPRIMNESTFVPLRFIAESVGGDVTWDEKTNHVDIVTDKGYYVFLAAAKNDLERVKYWLDNGGGPNFKNKNDVLSILSFAINPNNVEMLELLLKSGANPNQSLVGFGDFLRPLVSVVFDKDPRIVQLLVDYGADVQHTTREGTALDTAKKLLKEQKNDADKQKLEQITKILEKAMASK</sequence>
<reference evidence="4 5" key="1">
    <citation type="submission" date="2022-05" db="EMBL/GenBank/DDBJ databases">
        <title>Genome Sequencing of Bee-Associated Microbes.</title>
        <authorList>
            <person name="Dunlap C."/>
        </authorList>
    </citation>
    <scope>NUCLEOTIDE SEQUENCE [LARGE SCALE GENOMIC DNA]</scope>
    <source>
        <strain evidence="4 5">NRRL B-14421</strain>
    </source>
</reference>
<accession>A0ABT4GLR9</accession>
<dbReference type="Gene3D" id="1.25.40.20">
    <property type="entry name" value="Ankyrin repeat-containing domain"/>
    <property type="match status" value="1"/>
</dbReference>
<evidence type="ECO:0000313" key="5">
    <source>
        <dbReference type="Proteomes" id="UP001527099"/>
    </source>
</evidence>
<proteinExistence type="predicted"/>
<dbReference type="SUPFAM" id="SSF55383">
    <property type="entry name" value="Copper amine oxidase, domain N"/>
    <property type="match status" value="1"/>
</dbReference>
<keyword evidence="2" id="KW-0040">ANK repeat</keyword>
<dbReference type="SUPFAM" id="SSF48403">
    <property type="entry name" value="Ankyrin repeat"/>
    <property type="match status" value="1"/>
</dbReference>
<keyword evidence="5" id="KW-1185">Reference proteome</keyword>
<comment type="caution">
    <text evidence="4">The sequence shown here is derived from an EMBL/GenBank/DDBJ whole genome shotgun (WGS) entry which is preliminary data.</text>
</comment>
<evidence type="ECO:0000313" key="4">
    <source>
        <dbReference type="EMBL" id="MCY9697160.1"/>
    </source>
</evidence>
<organism evidence="4 5">
    <name type="scientific">Paenibacillus alginolyticus</name>
    <dbReference type="NCBI Taxonomy" id="59839"/>
    <lineage>
        <taxon>Bacteria</taxon>
        <taxon>Bacillati</taxon>
        <taxon>Bacillota</taxon>
        <taxon>Bacilli</taxon>
        <taxon>Bacillales</taxon>
        <taxon>Paenibacillaceae</taxon>
        <taxon>Paenibacillus</taxon>
    </lineage>
</organism>
<feature type="domain" description="Copper amine oxidase-like N-terminal" evidence="3">
    <location>
        <begin position="2"/>
        <end position="76"/>
    </location>
</feature>
<evidence type="ECO:0000256" key="2">
    <source>
        <dbReference type="ARBA" id="ARBA00023043"/>
    </source>
</evidence>
<dbReference type="InterPro" id="IPR012854">
    <property type="entry name" value="Cu_amine_oxidase-like_N"/>
</dbReference>
<dbReference type="Pfam" id="PF12796">
    <property type="entry name" value="Ank_2"/>
    <property type="match status" value="1"/>
</dbReference>
<dbReference type="Gene3D" id="3.30.457.10">
    <property type="entry name" value="Copper amine oxidase-like, N-terminal domain"/>
    <property type="match status" value="1"/>
</dbReference>
<protein>
    <submittedName>
        <fullName evidence="4">Stalk domain-containing protein</fullName>
    </submittedName>
</protein>
<dbReference type="EMBL" id="JAMDMX010000128">
    <property type="protein sequence ID" value="MCY9697160.1"/>
    <property type="molecule type" value="Genomic_DNA"/>
</dbReference>
<dbReference type="PANTHER" id="PTHR24171">
    <property type="entry name" value="ANKYRIN REPEAT DOMAIN-CONTAINING PROTEIN 39-RELATED"/>
    <property type="match status" value="1"/>
</dbReference>
<dbReference type="InterPro" id="IPR036582">
    <property type="entry name" value="Mao_N_sf"/>
</dbReference>
<name>A0ABT4GLR9_9BACL</name>
<gene>
    <name evidence="4" type="ORF">M5X19_30495</name>
</gene>
<keyword evidence="1" id="KW-0677">Repeat</keyword>
<dbReference type="Pfam" id="PF07833">
    <property type="entry name" value="Cu_amine_oxidN1"/>
    <property type="match status" value="1"/>
</dbReference>
<evidence type="ECO:0000259" key="3">
    <source>
        <dbReference type="Pfam" id="PF07833"/>
    </source>
</evidence>
<evidence type="ECO:0000256" key="1">
    <source>
        <dbReference type="ARBA" id="ARBA00022737"/>
    </source>
</evidence>
<dbReference type="InterPro" id="IPR002110">
    <property type="entry name" value="Ankyrin_rpt"/>
</dbReference>
<dbReference type="InterPro" id="IPR036770">
    <property type="entry name" value="Ankyrin_rpt-contain_sf"/>
</dbReference>
<dbReference type="Proteomes" id="UP001527099">
    <property type="component" value="Unassembled WGS sequence"/>
</dbReference>